<evidence type="ECO:0000313" key="6">
    <source>
        <dbReference type="EMBL" id="KAF0824291.1"/>
    </source>
</evidence>
<dbReference type="PANTHER" id="PTHR43585:SF2">
    <property type="entry name" value="ATP-GRASP ENZYME FSQD"/>
    <property type="match status" value="1"/>
</dbReference>
<name>A0A800MXM9_CYTFI</name>
<dbReference type="Pfam" id="PF18603">
    <property type="entry name" value="LAL_C2"/>
    <property type="match status" value="1"/>
</dbReference>
<evidence type="ECO:0000259" key="5">
    <source>
        <dbReference type="PROSITE" id="PS50975"/>
    </source>
</evidence>
<keyword evidence="1" id="KW-0436">Ligase</keyword>
<sequence>MKKILMVALNGSLLSSLDLNEYEVYLLEEEEIYYARPERYQYPIIKDIKFGGYQQSNGFLEQAIKWHKEIGFHGVVPGLEYAVQAVNTLAERIELSRPGKKAVQAFTNKFQLREHCKLANIPHPDYKKVKGIDEIFSFFKGQPLVIKPANRRSSVGVIKINRFEEIEPAWQECISVDEGFRTVKTRNLTWEYIVEEFMEGQEVSIETFVHNSQPIFHNITLKRTTEGPHFVELAHTVPAPISKDLKEELISFKEKLLHTLDTENGLFHSEWKITEDGPKIIECASRAPGDYIPKLISIAYGFNFYEAYIQVLMGKNPQVNTDYCKVAKVEYFNPPEGIIENIEGIEFLRDLPQVEYFDISKKIGDKVKPLLSSMDRIGQYIITSETHDDLSKVAQQINNNVIFTIR</sequence>
<proteinExistence type="predicted"/>
<reference evidence="6 7" key="1">
    <citation type="journal article" date="2020" name="G3 (Bethesda)">
        <title>Whole Genome Sequencing and Comparative Genomics of Two Nematicidal Bacillus Strains Reveals a Wide Range of Possible Virulence Factors.</title>
        <authorList>
            <person name="Susic N."/>
            <person name="Janezic S."/>
            <person name="Rupnik M."/>
            <person name="Geric Stare B."/>
        </authorList>
    </citation>
    <scope>NUCLEOTIDE SEQUENCE [LARGE SCALE GENOMIC DNA]</scope>
    <source>
        <strain evidence="6 7">I-1582</strain>
    </source>
</reference>
<dbReference type="InterPro" id="IPR040570">
    <property type="entry name" value="LAL_C2"/>
</dbReference>
<evidence type="ECO:0000256" key="1">
    <source>
        <dbReference type="ARBA" id="ARBA00022598"/>
    </source>
</evidence>
<dbReference type="GO" id="GO:0016874">
    <property type="term" value="F:ligase activity"/>
    <property type="evidence" value="ECO:0007669"/>
    <property type="project" value="UniProtKB-KW"/>
</dbReference>
<protein>
    <recommendedName>
        <fullName evidence="5">ATP-grasp domain-containing protein</fullName>
    </recommendedName>
</protein>
<dbReference type="Gene3D" id="3.30.470.20">
    <property type="entry name" value="ATP-grasp fold, B domain"/>
    <property type="match status" value="1"/>
</dbReference>
<keyword evidence="3 4" id="KW-0067">ATP-binding</keyword>
<dbReference type="InterPro" id="IPR011761">
    <property type="entry name" value="ATP-grasp"/>
</dbReference>
<keyword evidence="2 4" id="KW-0547">Nucleotide-binding</keyword>
<evidence type="ECO:0000256" key="3">
    <source>
        <dbReference type="ARBA" id="ARBA00022840"/>
    </source>
</evidence>
<dbReference type="GO" id="GO:0046872">
    <property type="term" value="F:metal ion binding"/>
    <property type="evidence" value="ECO:0007669"/>
    <property type="project" value="InterPro"/>
</dbReference>
<dbReference type="Pfam" id="PF13535">
    <property type="entry name" value="ATP-grasp_4"/>
    <property type="match status" value="1"/>
</dbReference>
<gene>
    <name evidence="6" type="ORF">KIS1582_1970</name>
</gene>
<dbReference type="InterPro" id="IPR052032">
    <property type="entry name" value="ATP-dep_AA_Ligase"/>
</dbReference>
<dbReference type="PANTHER" id="PTHR43585">
    <property type="entry name" value="FUMIPYRROLE BIOSYNTHESIS PROTEIN C"/>
    <property type="match status" value="1"/>
</dbReference>
<dbReference type="GO" id="GO:0005524">
    <property type="term" value="F:ATP binding"/>
    <property type="evidence" value="ECO:0007669"/>
    <property type="project" value="UniProtKB-UniRule"/>
</dbReference>
<dbReference type="RefSeq" id="WP_159344956.1">
    <property type="nucleotide sequence ID" value="NZ_JBALOT010000027.1"/>
</dbReference>
<evidence type="ECO:0000313" key="7">
    <source>
        <dbReference type="Proteomes" id="UP000465778"/>
    </source>
</evidence>
<accession>A0A800MXM9</accession>
<dbReference type="OrthoDB" id="9803907at2"/>
<dbReference type="AlphaFoldDB" id="A0A800MXM9"/>
<dbReference type="SUPFAM" id="SSF56059">
    <property type="entry name" value="Glutathione synthetase ATP-binding domain-like"/>
    <property type="match status" value="1"/>
</dbReference>
<evidence type="ECO:0000256" key="2">
    <source>
        <dbReference type="ARBA" id="ARBA00022741"/>
    </source>
</evidence>
<feature type="domain" description="ATP-grasp" evidence="5">
    <location>
        <begin position="113"/>
        <end position="313"/>
    </location>
</feature>
<dbReference type="Proteomes" id="UP000465778">
    <property type="component" value="Unassembled WGS sequence"/>
</dbReference>
<evidence type="ECO:0000256" key="4">
    <source>
        <dbReference type="PROSITE-ProRule" id="PRU00409"/>
    </source>
</evidence>
<dbReference type="PROSITE" id="PS50975">
    <property type="entry name" value="ATP_GRASP"/>
    <property type="match status" value="1"/>
</dbReference>
<dbReference type="EMBL" id="VDEM01000017">
    <property type="protein sequence ID" value="KAF0824291.1"/>
    <property type="molecule type" value="Genomic_DNA"/>
</dbReference>
<comment type="caution">
    <text evidence="6">The sequence shown here is derived from an EMBL/GenBank/DDBJ whole genome shotgun (WGS) entry which is preliminary data.</text>
</comment>
<organism evidence="6 7">
    <name type="scientific">Cytobacillus firmus</name>
    <name type="common">Bacillus firmus</name>
    <dbReference type="NCBI Taxonomy" id="1399"/>
    <lineage>
        <taxon>Bacteria</taxon>
        <taxon>Bacillati</taxon>
        <taxon>Bacillota</taxon>
        <taxon>Bacilli</taxon>
        <taxon>Bacillales</taxon>
        <taxon>Bacillaceae</taxon>
        <taxon>Cytobacillus</taxon>
    </lineage>
</organism>